<feature type="domain" description="HNH endonuclease 5" evidence="1">
    <location>
        <begin position="11"/>
        <end position="59"/>
    </location>
</feature>
<organism evidence="2 3">
    <name type="scientific">Dyella acidisoli</name>
    <dbReference type="NCBI Taxonomy" id="1867834"/>
    <lineage>
        <taxon>Bacteria</taxon>
        <taxon>Pseudomonadati</taxon>
        <taxon>Pseudomonadota</taxon>
        <taxon>Gammaproteobacteria</taxon>
        <taxon>Lysobacterales</taxon>
        <taxon>Rhodanobacteraceae</taxon>
        <taxon>Dyella</taxon>
    </lineage>
</organism>
<sequence>MRATTKEHSFCILCLDPTLPLTDEHIFPEAAGGDISDFILCKSCNSKLGHTIDAAFVNQAVVRLARATYRVAGKQGHLPRPFDDIFMAKDGETSIRFKLDENWKPTVVGQAPEISFVDGLFTFKMSLDFADEAKIPSIVRKAVTRFFKNGDGKKFNCTDQQIEAVASAVIAGRPFERSVDSSFTAPFGADFDVLFAEQAKVIYEICCIEFGLQYIESRTGSQMRNFLIGQSSKEPLPWNVSDVMTRLNSVAVVIPPIDKLIDFLTQGKKHEYHIALVMQTGVVLSMIGIAVAYRFDAPIVVADMPQGFGKVYISSLNGAKTGVFDLSEFIPAFCEWLSLQGRLRVVPINDRLTWTAPPGHL</sequence>
<dbReference type="RefSeq" id="WP_284319376.1">
    <property type="nucleotide sequence ID" value="NZ_BSOB01000005.1"/>
</dbReference>
<keyword evidence="3" id="KW-1185">Reference proteome</keyword>
<reference evidence="3" key="1">
    <citation type="journal article" date="2019" name="Int. J. Syst. Evol. Microbiol.">
        <title>The Global Catalogue of Microorganisms (GCM) 10K type strain sequencing project: providing services to taxonomists for standard genome sequencing and annotation.</title>
        <authorList>
            <consortium name="The Broad Institute Genomics Platform"/>
            <consortium name="The Broad Institute Genome Sequencing Center for Infectious Disease"/>
            <person name="Wu L."/>
            <person name="Ma J."/>
        </authorList>
    </citation>
    <scope>NUCLEOTIDE SEQUENCE [LARGE SCALE GENOMIC DNA]</scope>
    <source>
        <strain evidence="3">NBRC 111980</strain>
    </source>
</reference>
<accession>A0ABQ5XM14</accession>
<name>A0ABQ5XM14_9GAMM</name>
<dbReference type="EMBL" id="BSOB01000005">
    <property type="protein sequence ID" value="GLQ91611.1"/>
    <property type="molecule type" value="Genomic_DNA"/>
</dbReference>
<evidence type="ECO:0000313" key="3">
    <source>
        <dbReference type="Proteomes" id="UP001156670"/>
    </source>
</evidence>
<dbReference type="Pfam" id="PF14279">
    <property type="entry name" value="HNH_5"/>
    <property type="match status" value="1"/>
</dbReference>
<gene>
    <name evidence="2" type="ORF">GCM10007901_05610</name>
</gene>
<dbReference type="Proteomes" id="UP001156670">
    <property type="component" value="Unassembled WGS sequence"/>
</dbReference>
<comment type="caution">
    <text evidence="2">The sequence shown here is derived from an EMBL/GenBank/DDBJ whole genome shotgun (WGS) entry which is preliminary data.</text>
</comment>
<evidence type="ECO:0000259" key="1">
    <source>
        <dbReference type="Pfam" id="PF14279"/>
    </source>
</evidence>
<dbReference type="InterPro" id="IPR029471">
    <property type="entry name" value="HNH_5"/>
</dbReference>
<protein>
    <recommendedName>
        <fullName evidence="1">HNH endonuclease 5 domain-containing protein</fullName>
    </recommendedName>
</protein>
<proteinExistence type="predicted"/>
<evidence type="ECO:0000313" key="2">
    <source>
        <dbReference type="EMBL" id="GLQ91611.1"/>
    </source>
</evidence>